<reference evidence="2 3" key="1">
    <citation type="submission" date="2020-07" db="EMBL/GenBank/DDBJ databases">
        <title>Streptomyces isolated from Indian soil.</title>
        <authorList>
            <person name="Mandal S."/>
            <person name="Maiti P.K."/>
        </authorList>
    </citation>
    <scope>NUCLEOTIDE SEQUENCE [LARGE SCALE GENOMIC DNA]</scope>
    <source>
        <strain evidence="2 3">PSKA54</strain>
    </source>
</reference>
<dbReference type="Proteomes" id="UP000586976">
    <property type="component" value="Unassembled WGS sequence"/>
</dbReference>
<dbReference type="RefSeq" id="WP_181867639.1">
    <property type="nucleotide sequence ID" value="NZ_JACEQY010000055.1"/>
</dbReference>
<gene>
    <name evidence="2" type="ORF">H1V43_33880</name>
</gene>
<keyword evidence="1" id="KW-0472">Membrane</keyword>
<sequence>MKHTAARSYRAARRLHTRAQKVVSEATRRPDRGDISITTVIIWVASVTGALVIAGTIAVVINRYNLSLSGI</sequence>
<comment type="caution">
    <text evidence="2">The sequence shown here is derived from an EMBL/GenBank/DDBJ whole genome shotgun (WGS) entry which is preliminary data.</text>
</comment>
<keyword evidence="1" id="KW-0812">Transmembrane</keyword>
<keyword evidence="3" id="KW-1185">Reference proteome</keyword>
<proteinExistence type="predicted"/>
<keyword evidence="1" id="KW-1133">Transmembrane helix</keyword>
<dbReference type="AlphaFoldDB" id="A0A7W2D7J1"/>
<evidence type="ECO:0000313" key="3">
    <source>
        <dbReference type="Proteomes" id="UP000586976"/>
    </source>
</evidence>
<feature type="transmembrane region" description="Helical" evidence="1">
    <location>
        <begin position="37"/>
        <end position="61"/>
    </location>
</feature>
<accession>A0A7W2D7J1</accession>
<evidence type="ECO:0000256" key="1">
    <source>
        <dbReference type="SAM" id="Phobius"/>
    </source>
</evidence>
<dbReference type="EMBL" id="JACEQY010000055">
    <property type="protein sequence ID" value="MBA4866225.1"/>
    <property type="molecule type" value="Genomic_DNA"/>
</dbReference>
<protein>
    <submittedName>
        <fullName evidence="2">Uncharacterized protein</fullName>
    </submittedName>
</protein>
<evidence type="ECO:0000313" key="2">
    <source>
        <dbReference type="EMBL" id="MBA4866225.1"/>
    </source>
</evidence>
<name>A0A7W2D7J1_9ACTN</name>
<organism evidence="2 3">
    <name type="scientific">Streptomyces himalayensis subsp. aureolus</name>
    <dbReference type="NCBI Taxonomy" id="2758039"/>
    <lineage>
        <taxon>Bacteria</taxon>
        <taxon>Bacillati</taxon>
        <taxon>Actinomycetota</taxon>
        <taxon>Actinomycetes</taxon>
        <taxon>Kitasatosporales</taxon>
        <taxon>Streptomycetaceae</taxon>
        <taxon>Streptomyces</taxon>
        <taxon>Streptomyces himalayensis</taxon>
    </lineage>
</organism>